<sequence>MASADPLLQGKLPAELIKEKDQGLIMIRTELGFRTWEAAGGGLNTSCGCFT</sequence>
<proteinExistence type="predicted"/>
<reference evidence="1" key="1">
    <citation type="submission" date="2019-12" db="EMBL/GenBank/DDBJ databases">
        <title>Genome sequencing and annotation of Brassica cretica.</title>
        <authorList>
            <person name="Studholme D.J."/>
            <person name="Sarris P."/>
        </authorList>
    </citation>
    <scope>NUCLEOTIDE SEQUENCE</scope>
    <source>
        <strain evidence="1">PFS-109/04</strain>
        <tissue evidence="1">Leaf</tissue>
    </source>
</reference>
<accession>A0A8S9RN65</accession>
<comment type="caution">
    <text evidence="1">The sequence shown here is derived from an EMBL/GenBank/DDBJ whole genome shotgun (WGS) entry which is preliminary data.</text>
</comment>
<evidence type="ECO:0000313" key="1">
    <source>
        <dbReference type="EMBL" id="KAF3574115.1"/>
    </source>
</evidence>
<protein>
    <submittedName>
        <fullName evidence="1">Uncharacterized protein</fullName>
    </submittedName>
</protein>
<organism evidence="1 2">
    <name type="scientific">Brassica cretica</name>
    <name type="common">Mustard</name>
    <dbReference type="NCBI Taxonomy" id="69181"/>
    <lineage>
        <taxon>Eukaryota</taxon>
        <taxon>Viridiplantae</taxon>
        <taxon>Streptophyta</taxon>
        <taxon>Embryophyta</taxon>
        <taxon>Tracheophyta</taxon>
        <taxon>Spermatophyta</taxon>
        <taxon>Magnoliopsida</taxon>
        <taxon>eudicotyledons</taxon>
        <taxon>Gunneridae</taxon>
        <taxon>Pentapetalae</taxon>
        <taxon>rosids</taxon>
        <taxon>malvids</taxon>
        <taxon>Brassicales</taxon>
        <taxon>Brassicaceae</taxon>
        <taxon>Brassiceae</taxon>
        <taxon>Brassica</taxon>
    </lineage>
</organism>
<dbReference type="AlphaFoldDB" id="A0A8S9RN65"/>
<evidence type="ECO:0000313" key="2">
    <source>
        <dbReference type="Proteomes" id="UP000712600"/>
    </source>
</evidence>
<name>A0A8S9RN65_BRACR</name>
<gene>
    <name evidence="1" type="ORF">F2Q69_00058896</name>
</gene>
<dbReference type="Proteomes" id="UP000712600">
    <property type="component" value="Unassembled WGS sequence"/>
</dbReference>
<dbReference type="EMBL" id="QGKX02000095">
    <property type="protein sequence ID" value="KAF3574115.1"/>
    <property type="molecule type" value="Genomic_DNA"/>
</dbReference>